<accession>A0A2H0ECJ7</accession>
<comment type="caution">
    <text evidence="1">The sequence shown here is derived from an EMBL/GenBank/DDBJ whole genome shotgun (WGS) entry which is preliminary data.</text>
</comment>
<evidence type="ECO:0008006" key="3">
    <source>
        <dbReference type="Google" id="ProtNLM"/>
    </source>
</evidence>
<organism evidence="1 2">
    <name type="scientific">Candidatus Wolfebacteria bacterium CG18_big_fil_WC_8_21_14_2_50_39_7</name>
    <dbReference type="NCBI Taxonomy" id="1975071"/>
    <lineage>
        <taxon>Bacteria</taxon>
        <taxon>Candidatus Wolfeibacteriota</taxon>
    </lineage>
</organism>
<dbReference type="AlphaFoldDB" id="A0A2H0ECJ7"/>
<evidence type="ECO:0000313" key="2">
    <source>
        <dbReference type="Proteomes" id="UP000229241"/>
    </source>
</evidence>
<sequence length="135" mass="16179">MFEVKVFFAEIKEKIQRRNELLPWQRLKLGKERESMVESALQKLKDECLIKDFLPTKNLSWADVIKGVDFFIVYVSKKYRKYRICRLNVTGRGWVELKKRQHPENQIIFVDLGETQESIKNKILRAIAAQENWKH</sequence>
<evidence type="ECO:0000313" key="1">
    <source>
        <dbReference type="EMBL" id="PIP92122.1"/>
    </source>
</evidence>
<reference evidence="1 2" key="1">
    <citation type="submission" date="2017-09" db="EMBL/GenBank/DDBJ databases">
        <title>Depth-based differentiation of microbial function through sediment-hosted aquifers and enrichment of novel symbionts in the deep terrestrial subsurface.</title>
        <authorList>
            <person name="Probst A.J."/>
            <person name="Ladd B."/>
            <person name="Jarett J.K."/>
            <person name="Geller-Mcgrath D.E."/>
            <person name="Sieber C.M."/>
            <person name="Emerson J.B."/>
            <person name="Anantharaman K."/>
            <person name="Thomas B.C."/>
            <person name="Malmstrom R."/>
            <person name="Stieglmeier M."/>
            <person name="Klingl A."/>
            <person name="Woyke T."/>
            <person name="Ryan C.M."/>
            <person name="Banfield J.F."/>
        </authorList>
    </citation>
    <scope>NUCLEOTIDE SEQUENCE [LARGE SCALE GENOMIC DNA]</scope>
    <source>
        <strain evidence="1">CG18_big_fil_WC_8_21_14_2_50_39_7</strain>
    </source>
</reference>
<proteinExistence type="predicted"/>
<protein>
    <recommendedName>
        <fullName evidence="3">DUF559 domain-containing protein</fullName>
    </recommendedName>
</protein>
<dbReference type="EMBL" id="PCTX01000050">
    <property type="protein sequence ID" value="PIP92122.1"/>
    <property type="molecule type" value="Genomic_DNA"/>
</dbReference>
<dbReference type="Proteomes" id="UP000229241">
    <property type="component" value="Unassembled WGS sequence"/>
</dbReference>
<name>A0A2H0ECJ7_9BACT</name>
<gene>
    <name evidence="1" type="ORF">COW77_01640</name>
</gene>